<dbReference type="Gene3D" id="3.40.50.300">
    <property type="entry name" value="P-loop containing nucleotide triphosphate hydrolases"/>
    <property type="match status" value="1"/>
</dbReference>
<dbReference type="InterPro" id="IPR015854">
    <property type="entry name" value="ABC_transpr_LolD-like"/>
</dbReference>
<dbReference type="InterPro" id="IPR003439">
    <property type="entry name" value="ABC_transporter-like_ATP-bd"/>
</dbReference>
<evidence type="ECO:0000256" key="8">
    <source>
        <dbReference type="ARBA" id="ARBA00022840"/>
    </source>
</evidence>
<keyword evidence="7 11" id="KW-0547">Nucleotide-binding</keyword>
<evidence type="ECO:0000256" key="2">
    <source>
        <dbReference type="ARBA" id="ARBA00005417"/>
    </source>
</evidence>
<evidence type="ECO:0000256" key="4">
    <source>
        <dbReference type="ARBA" id="ARBA00022448"/>
    </source>
</evidence>
<gene>
    <name evidence="11" type="primary">ftsE</name>
    <name evidence="13" type="ORF">DSM19430T_32970</name>
</gene>
<keyword evidence="10 11" id="KW-0131">Cell cycle</keyword>
<dbReference type="InterPro" id="IPR027417">
    <property type="entry name" value="P-loop_NTPase"/>
</dbReference>
<dbReference type="Pfam" id="PF00005">
    <property type="entry name" value="ABC_tran"/>
    <property type="match status" value="1"/>
</dbReference>
<keyword evidence="14" id="KW-1185">Reference proteome</keyword>
<comment type="subcellular location">
    <subcellularLocation>
        <location evidence="11">Cell membrane</location>
        <topology evidence="11">Peripheral membrane protein</topology>
        <orientation evidence="11">Cytoplasmic side</orientation>
    </subcellularLocation>
</comment>
<dbReference type="InterPro" id="IPR003593">
    <property type="entry name" value="AAA+_ATPase"/>
</dbReference>
<proteinExistence type="inferred from homology"/>
<protein>
    <recommendedName>
        <fullName evidence="3 11">Cell division ATP-binding protein FtsE</fullName>
    </recommendedName>
</protein>
<keyword evidence="5 11" id="KW-1003">Cell membrane</keyword>
<dbReference type="SMART" id="SM00382">
    <property type="entry name" value="AAA"/>
    <property type="match status" value="1"/>
</dbReference>
<evidence type="ECO:0000313" key="13">
    <source>
        <dbReference type="EMBL" id="GFM38613.1"/>
    </source>
</evidence>
<dbReference type="EMBL" id="BLVP01000043">
    <property type="protein sequence ID" value="GFM38613.1"/>
    <property type="molecule type" value="Genomic_DNA"/>
</dbReference>
<dbReference type="GO" id="GO:0051301">
    <property type="term" value="P:cell division"/>
    <property type="evidence" value="ECO:0007669"/>
    <property type="project" value="UniProtKB-UniRule"/>
</dbReference>
<dbReference type="PROSITE" id="PS00211">
    <property type="entry name" value="ABC_TRANSPORTER_1"/>
    <property type="match status" value="1"/>
</dbReference>
<dbReference type="PANTHER" id="PTHR24220:SF470">
    <property type="entry name" value="CELL DIVISION ATP-BINDING PROTEIN FTSE"/>
    <property type="match status" value="1"/>
</dbReference>
<dbReference type="PANTHER" id="PTHR24220">
    <property type="entry name" value="IMPORT ATP-BINDING PROTEIN"/>
    <property type="match status" value="1"/>
</dbReference>
<evidence type="ECO:0000256" key="6">
    <source>
        <dbReference type="ARBA" id="ARBA00022618"/>
    </source>
</evidence>
<dbReference type="CDD" id="cd03255">
    <property type="entry name" value="ABC_MJ0796_LolCDE_FtsE"/>
    <property type="match status" value="1"/>
</dbReference>
<dbReference type="PROSITE" id="PS50893">
    <property type="entry name" value="ABC_TRANSPORTER_2"/>
    <property type="match status" value="1"/>
</dbReference>
<evidence type="ECO:0000256" key="5">
    <source>
        <dbReference type="ARBA" id="ARBA00022475"/>
    </source>
</evidence>
<dbReference type="GO" id="GO:0016887">
    <property type="term" value="F:ATP hydrolysis activity"/>
    <property type="evidence" value="ECO:0007669"/>
    <property type="project" value="InterPro"/>
</dbReference>
<dbReference type="SUPFAM" id="SSF52540">
    <property type="entry name" value="P-loop containing nucleoside triphosphate hydrolases"/>
    <property type="match status" value="1"/>
</dbReference>
<evidence type="ECO:0000259" key="12">
    <source>
        <dbReference type="PROSITE" id="PS50893"/>
    </source>
</evidence>
<organism evidence="13 14">
    <name type="scientific">Desulfovibrio psychrotolerans</name>
    <dbReference type="NCBI Taxonomy" id="415242"/>
    <lineage>
        <taxon>Bacteria</taxon>
        <taxon>Pseudomonadati</taxon>
        <taxon>Thermodesulfobacteriota</taxon>
        <taxon>Desulfovibrionia</taxon>
        <taxon>Desulfovibrionales</taxon>
        <taxon>Desulfovibrionaceae</taxon>
        <taxon>Desulfovibrio</taxon>
    </lineage>
</organism>
<comment type="function">
    <text evidence="1">Part of the ABC transporter FtsEX involved in cellular division. Important for assembly or stability of the septal ring.</text>
</comment>
<evidence type="ECO:0000256" key="10">
    <source>
        <dbReference type="ARBA" id="ARBA00023306"/>
    </source>
</evidence>
<comment type="subunit">
    <text evidence="11">Homodimer. Forms a membrane-associated complex with FtsX.</text>
</comment>
<evidence type="ECO:0000256" key="7">
    <source>
        <dbReference type="ARBA" id="ARBA00022741"/>
    </source>
</evidence>
<dbReference type="Proteomes" id="UP000503820">
    <property type="component" value="Unassembled WGS sequence"/>
</dbReference>
<dbReference type="InterPro" id="IPR017871">
    <property type="entry name" value="ABC_transporter-like_CS"/>
</dbReference>
<evidence type="ECO:0000256" key="11">
    <source>
        <dbReference type="RuleBase" id="RU365094"/>
    </source>
</evidence>
<keyword evidence="8 11" id="KW-0067">ATP-binding</keyword>
<comment type="caution">
    <text evidence="13">The sequence shown here is derived from an EMBL/GenBank/DDBJ whole genome shotgun (WGS) entry which is preliminary data.</text>
</comment>
<reference evidence="13 14" key="1">
    <citation type="submission" date="2020-05" db="EMBL/GenBank/DDBJ databases">
        <title>Draft genome sequence of Desulfovibrio psychrotolerans JS1T.</title>
        <authorList>
            <person name="Ueno A."/>
            <person name="Tamazawa S."/>
            <person name="Tamamura S."/>
            <person name="Murakami T."/>
            <person name="Kiyama T."/>
            <person name="Inomata H."/>
            <person name="Amano Y."/>
            <person name="Miyakawa K."/>
            <person name="Tamaki H."/>
            <person name="Naganuma T."/>
            <person name="Kaneko K."/>
        </authorList>
    </citation>
    <scope>NUCLEOTIDE SEQUENCE [LARGE SCALE GENOMIC DNA]</scope>
    <source>
        <strain evidence="13 14">JS1</strain>
    </source>
</reference>
<evidence type="ECO:0000256" key="1">
    <source>
        <dbReference type="ARBA" id="ARBA00002579"/>
    </source>
</evidence>
<accession>A0A7J0BY51</accession>
<evidence type="ECO:0000256" key="9">
    <source>
        <dbReference type="ARBA" id="ARBA00023136"/>
    </source>
</evidence>
<name>A0A7J0BY51_9BACT</name>
<dbReference type="FunFam" id="3.40.50.300:FF:000056">
    <property type="entry name" value="Cell division ATP-binding protein FtsE"/>
    <property type="match status" value="1"/>
</dbReference>
<evidence type="ECO:0000256" key="3">
    <source>
        <dbReference type="ARBA" id="ARBA00020019"/>
    </source>
</evidence>
<evidence type="ECO:0000313" key="14">
    <source>
        <dbReference type="Proteomes" id="UP000503820"/>
    </source>
</evidence>
<dbReference type="InterPro" id="IPR005286">
    <property type="entry name" value="Cell_div_FtsE"/>
</dbReference>
<feature type="domain" description="ABC transporter" evidence="12">
    <location>
        <begin position="5"/>
        <end position="240"/>
    </location>
</feature>
<dbReference type="GO" id="GO:0005886">
    <property type="term" value="C:plasma membrane"/>
    <property type="evidence" value="ECO:0007669"/>
    <property type="project" value="UniProtKB-SubCell"/>
</dbReference>
<dbReference type="NCBIfam" id="TIGR02673">
    <property type="entry name" value="FtsE"/>
    <property type="match status" value="1"/>
</dbReference>
<dbReference type="InterPro" id="IPR017911">
    <property type="entry name" value="MacB-like_ATP-bd"/>
</dbReference>
<keyword evidence="6 11" id="KW-0132">Cell division</keyword>
<dbReference type="GO" id="GO:0022857">
    <property type="term" value="F:transmembrane transporter activity"/>
    <property type="evidence" value="ECO:0007669"/>
    <property type="project" value="TreeGrafter"/>
</dbReference>
<dbReference type="GO" id="GO:0005524">
    <property type="term" value="F:ATP binding"/>
    <property type="evidence" value="ECO:0007669"/>
    <property type="project" value="UniProtKB-UniRule"/>
</dbReference>
<keyword evidence="9 11" id="KW-0472">Membrane</keyword>
<dbReference type="AlphaFoldDB" id="A0A7J0BY51"/>
<keyword evidence="4" id="KW-0813">Transport</keyword>
<sequence>MESMLKVHHLSHNFGSHWALKNCSFELEKGDFLFLSGPSGAGKTTLLRLLYASLPVQRGSVEVAGFNLNKLKPRQVPLLRRQVSVVFQDFKILPHRSVYQNIAIALEVRCLPAQHIDRRVRAVVRGLGLENRIDTPCGELSGGEQQRVAVARSIVVNPQILLADEPTGNLDPELSMRMMDIFKQFHSYGTTVVLATHSRDLLARHPKAKLLRLDDGKITEANWPGAIIENCTDDDDTCAIGPLTMPDGRTAHGRRRR</sequence>
<comment type="similarity">
    <text evidence="2 11">Belongs to the ABC transporter superfamily.</text>
</comment>